<evidence type="ECO:0000256" key="1">
    <source>
        <dbReference type="SAM" id="MobiDB-lite"/>
    </source>
</evidence>
<feature type="compositionally biased region" description="Basic residues" evidence="1">
    <location>
        <begin position="108"/>
        <end position="117"/>
    </location>
</feature>
<dbReference type="OrthoDB" id="6731296at2759"/>
<feature type="compositionally biased region" description="Basic residues" evidence="1">
    <location>
        <begin position="140"/>
        <end position="150"/>
    </location>
</feature>
<feature type="region of interest" description="Disordered" evidence="1">
    <location>
        <begin position="81"/>
        <end position="119"/>
    </location>
</feature>
<feature type="region of interest" description="Disordered" evidence="1">
    <location>
        <begin position="140"/>
        <end position="169"/>
    </location>
</feature>
<dbReference type="PANTHER" id="PTHR46601:SF2">
    <property type="entry name" value="UBIQUITIN-LIKE PROTEASE FAMILY PROFILE DOMAIN-CONTAINING PROTEIN"/>
    <property type="match status" value="1"/>
</dbReference>
<dbReference type="EMBL" id="OV651825">
    <property type="protein sequence ID" value="CAH1102919.1"/>
    <property type="molecule type" value="Genomic_DNA"/>
</dbReference>
<proteinExistence type="predicted"/>
<name>A0A9P0G5K4_9CUCU</name>
<reference evidence="2" key="1">
    <citation type="submission" date="2022-01" db="EMBL/GenBank/DDBJ databases">
        <authorList>
            <person name="King R."/>
        </authorList>
    </citation>
    <scope>NUCLEOTIDE SEQUENCE</scope>
</reference>
<feature type="compositionally biased region" description="Polar residues" evidence="1">
    <location>
        <begin position="93"/>
        <end position="107"/>
    </location>
</feature>
<dbReference type="Proteomes" id="UP001153636">
    <property type="component" value="Chromosome 13"/>
</dbReference>
<protein>
    <submittedName>
        <fullName evidence="2">Uncharacterized protein</fullName>
    </submittedName>
</protein>
<feature type="compositionally biased region" description="Polar residues" evidence="1">
    <location>
        <begin position="156"/>
        <end position="169"/>
    </location>
</feature>
<evidence type="ECO:0000313" key="2">
    <source>
        <dbReference type="EMBL" id="CAH1102919.1"/>
    </source>
</evidence>
<dbReference type="AlphaFoldDB" id="A0A9P0G5K4"/>
<feature type="region of interest" description="Disordered" evidence="1">
    <location>
        <begin position="1"/>
        <end position="28"/>
    </location>
</feature>
<gene>
    <name evidence="2" type="ORF">PSYICH_LOCUS3561</name>
</gene>
<accession>A0A9P0G5K4</accession>
<sequence>MAKKKALTPAERQRRCREKRKNDPEKVAEIKRKDLERYHARKKLVADMSMREHRIKKRIWQEGNKKRREKKKMLKEVLLNTPAPSPIPETPRMTPSATPTPSEVSTSRGRKKVKRDRTKLYRDNIKFQEKIDQLEKKVRKYKKRLQRKSKKDISSNKDQSNSQNTKKYSILSNAIKERYKTVKSRKEKRLIQSVLQTRIVKESRMQIELVRDTLGVNRPLTCKSVLPKHTDLVRKIRQFFLRDDVTRATAGKKETVTHKKKKVQKRFLLDSMKNLYKAFLKENSGLKCHYSYFTKHRPFYVKPPTVDGRDTCLCKLHANFTYVVITLHKNKVIVQKDTNAVLESLVCSADSVSCMKGVCSKCKNRCLNYDKSNQTEIVDLRQWIRKSEVVEKAEKKVKITKNVPVIEKLTIKDVIYKFESELQNFKTHIHNIRHQYKAYRQCIDGLTESEVALHIDFSENYACKYYSEVQSHHFGGSRNQITLHTAVMYHFSTEAQTKQVTSYCTVSSNQNHGPSAIWAHLHPILSELKEKHPAVTTVHFFSDGPATQYKQKINFYLMANRFFEEYGFRKISWNFFESGHGKGAADGVGGTMKRQADAIVARGNDIADVFQFFSALQDANKIKLFMVTDEDVKKVAATIPSNIVPLKGTMQVHQMFSETRGVLNHRVLSCFCEQFCSCHVPKIYRPLSETQQQQNPVDEFLSNEKEDDIIPDLEDFTLADITNTIGMPRKSFYDAVYSPDESSDEDQPLTTLKSKYPTDQTAVCGTSYQTLQPEDIHPMNIKDGVHVLVKVRSERKIQYTYAGVAKSTVDEEGDVLVMFLKTVDDTGRLFKLVETDVSDVPFDDLIKVLPVPNVIKKGKRQYFQFEEPLSVFEK</sequence>
<organism evidence="2 3">
    <name type="scientific">Psylliodes chrysocephalus</name>
    <dbReference type="NCBI Taxonomy" id="3402493"/>
    <lineage>
        <taxon>Eukaryota</taxon>
        <taxon>Metazoa</taxon>
        <taxon>Ecdysozoa</taxon>
        <taxon>Arthropoda</taxon>
        <taxon>Hexapoda</taxon>
        <taxon>Insecta</taxon>
        <taxon>Pterygota</taxon>
        <taxon>Neoptera</taxon>
        <taxon>Endopterygota</taxon>
        <taxon>Coleoptera</taxon>
        <taxon>Polyphaga</taxon>
        <taxon>Cucujiformia</taxon>
        <taxon>Chrysomeloidea</taxon>
        <taxon>Chrysomelidae</taxon>
        <taxon>Galerucinae</taxon>
        <taxon>Alticini</taxon>
        <taxon>Psylliodes</taxon>
    </lineage>
</organism>
<keyword evidence="3" id="KW-1185">Reference proteome</keyword>
<evidence type="ECO:0000313" key="3">
    <source>
        <dbReference type="Proteomes" id="UP001153636"/>
    </source>
</evidence>
<dbReference type="PANTHER" id="PTHR46601">
    <property type="entry name" value="ULP_PROTEASE DOMAIN-CONTAINING PROTEIN"/>
    <property type="match status" value="1"/>
</dbReference>